<dbReference type="Proteomes" id="UP001483337">
    <property type="component" value="Chromosome"/>
</dbReference>
<keyword evidence="2" id="KW-1185">Reference proteome</keyword>
<reference evidence="1 2" key="1">
    <citation type="submission" date="2024-04" db="EMBL/GenBank/DDBJ databases">
        <title>Okeanomitos corallinicola gen. &amp; sp. nov. (Nostocales, Cyanobacteria), a new toxic marine heterocyst-forming cyanobacterium from a coral reef.</title>
        <authorList>
            <person name="Li H."/>
            <person name="Li R."/>
            <person name="Kang J."/>
            <person name="Hii K.S."/>
            <person name="Mohamed H.F."/>
            <person name="Xu X."/>
            <person name="Luo Z."/>
        </authorList>
    </citation>
    <scope>NUCLEOTIDE SEQUENCE [LARGE SCALE GENOMIC DNA]</scope>
    <source>
        <strain evidence="1 2">TIOX110</strain>
    </source>
</reference>
<organism evidence="1 2">
    <name type="scientific">Okeanomitos corallinicola TIOX110</name>
    <dbReference type="NCBI Taxonomy" id="3133117"/>
    <lineage>
        <taxon>Bacteria</taxon>
        <taxon>Bacillati</taxon>
        <taxon>Cyanobacteriota</taxon>
        <taxon>Cyanophyceae</taxon>
        <taxon>Nostocales</taxon>
        <taxon>Aphanizomenonaceae</taxon>
        <taxon>Okeanomitos</taxon>
    </lineage>
</organism>
<sequence length="184" mass="21523">MFSLDKPEDLVKIRLISSIWNSKCDSPEKIESLFLISYPDIIVLDENQQIALLVDVQAKKIKEEINEKYLSQVTKLYLQNSKQETRFAMFAELDNITIFKFKNGKTQNSPLKLETSDILSKYDSSFQDKKHKIFAFYLKTLVESWLRDLAYHWKSDKPPASNQLQQIELLHKIEGGDTYSHNDE</sequence>
<gene>
    <name evidence="1" type="ORF">WJM97_03715</name>
</gene>
<dbReference type="RefSeq" id="WP_353931705.1">
    <property type="nucleotide sequence ID" value="NZ_CP150886.1"/>
</dbReference>
<proteinExistence type="predicted"/>
<evidence type="ECO:0000313" key="2">
    <source>
        <dbReference type="Proteomes" id="UP001483337"/>
    </source>
</evidence>
<name>A0ABZ2UUZ8_9CYAN</name>
<protein>
    <submittedName>
        <fullName evidence="1">Uncharacterized protein</fullName>
    </submittedName>
</protein>
<evidence type="ECO:0000313" key="1">
    <source>
        <dbReference type="EMBL" id="WZB88801.1"/>
    </source>
</evidence>
<accession>A0ABZ2UUZ8</accession>
<dbReference type="EMBL" id="CP150886">
    <property type="protein sequence ID" value="WZB88801.1"/>
    <property type="molecule type" value="Genomic_DNA"/>
</dbReference>